<dbReference type="PANTHER" id="PTHR21716">
    <property type="entry name" value="TRANSMEMBRANE PROTEIN"/>
    <property type="match status" value="1"/>
</dbReference>
<dbReference type="OrthoDB" id="9774361at2"/>
<gene>
    <name evidence="7" type="ordered locus">Theco_2643</name>
</gene>
<keyword evidence="4 6" id="KW-1133">Transmembrane helix</keyword>
<feature type="transmembrane region" description="Helical" evidence="6">
    <location>
        <begin position="152"/>
        <end position="173"/>
    </location>
</feature>
<dbReference type="eggNOG" id="COG0628">
    <property type="taxonomic scope" value="Bacteria"/>
</dbReference>
<evidence type="ECO:0000256" key="6">
    <source>
        <dbReference type="SAM" id="Phobius"/>
    </source>
</evidence>
<dbReference type="GO" id="GO:0016020">
    <property type="term" value="C:membrane"/>
    <property type="evidence" value="ECO:0007669"/>
    <property type="project" value="UniProtKB-SubCell"/>
</dbReference>
<keyword evidence="5 6" id="KW-0472">Membrane</keyword>
<feature type="transmembrane region" description="Helical" evidence="6">
    <location>
        <begin position="7"/>
        <end position="36"/>
    </location>
</feature>
<evidence type="ECO:0000256" key="4">
    <source>
        <dbReference type="ARBA" id="ARBA00022989"/>
    </source>
</evidence>
<dbReference type="EMBL" id="CP003255">
    <property type="protein sequence ID" value="AGA58736.1"/>
    <property type="molecule type" value="Genomic_DNA"/>
</dbReference>
<feature type="transmembrane region" description="Helical" evidence="6">
    <location>
        <begin position="268"/>
        <end position="285"/>
    </location>
</feature>
<reference evidence="8" key="1">
    <citation type="submission" date="2012-01" db="EMBL/GenBank/DDBJ databases">
        <title>Complete sequence of chromosome of Thermobacillus composti KWC4.</title>
        <authorList>
            <person name="Lucas S."/>
            <person name="Han J."/>
            <person name="Lapidus A."/>
            <person name="Cheng J.-F."/>
            <person name="Goodwin L."/>
            <person name="Pitluck S."/>
            <person name="Peters L."/>
            <person name="Ovchinnikova G."/>
            <person name="Teshima H."/>
            <person name="Detter J.C."/>
            <person name="Han C."/>
            <person name="Tapia R."/>
            <person name="Land M."/>
            <person name="Hauser L."/>
            <person name="Kyrpides N."/>
            <person name="Ivanova N."/>
            <person name="Pagani I."/>
            <person name="Anderson I."/>
            <person name="Woyke T."/>
        </authorList>
    </citation>
    <scope>NUCLEOTIDE SEQUENCE [LARGE SCALE GENOMIC DNA]</scope>
    <source>
        <strain evidence="8">DSM 18247 / JCM 13945 / KWC4</strain>
    </source>
</reference>
<comment type="subcellular location">
    <subcellularLocation>
        <location evidence="1">Membrane</location>
        <topology evidence="1">Multi-pass membrane protein</topology>
    </subcellularLocation>
</comment>
<dbReference type="Proteomes" id="UP000010795">
    <property type="component" value="Chromosome"/>
</dbReference>
<feature type="transmembrane region" description="Helical" evidence="6">
    <location>
        <begin position="292"/>
        <end position="310"/>
    </location>
</feature>
<dbReference type="KEGG" id="tco:Theco_2643"/>
<feature type="transmembrane region" description="Helical" evidence="6">
    <location>
        <begin position="316"/>
        <end position="333"/>
    </location>
</feature>
<evidence type="ECO:0000313" key="8">
    <source>
        <dbReference type="Proteomes" id="UP000010795"/>
    </source>
</evidence>
<organism evidence="7 8">
    <name type="scientific">Thermobacillus composti (strain DSM 18247 / JCM 13945 / KWC4)</name>
    <dbReference type="NCBI Taxonomy" id="717605"/>
    <lineage>
        <taxon>Bacteria</taxon>
        <taxon>Bacillati</taxon>
        <taxon>Bacillota</taxon>
        <taxon>Bacilli</taxon>
        <taxon>Bacillales</taxon>
        <taxon>Paenibacillaceae</taxon>
        <taxon>Thermobacillus</taxon>
    </lineage>
</organism>
<feature type="transmembrane region" description="Helical" evidence="6">
    <location>
        <begin position="235"/>
        <end position="256"/>
    </location>
</feature>
<name>L0EGB9_THECK</name>
<proteinExistence type="inferred from homology"/>
<dbReference type="PANTHER" id="PTHR21716:SF68">
    <property type="entry name" value="TRANSPORT PROTEIN YTVI-RELATED"/>
    <property type="match status" value="1"/>
</dbReference>
<accession>L0EGB9</accession>
<feature type="transmembrane region" description="Helical" evidence="6">
    <location>
        <begin position="56"/>
        <end position="80"/>
    </location>
</feature>
<sequence>MPVRTLIMIAVGLGLLYLLFTVGAPFLLALVVAIFIEPLTALLIRVSRGKLNRVVAGTISSTVFTIVLLGLIALLGARIVSELVAFWNRVPGYVSNLNVYFQDALNDARSLYEHLPPDTAAQIENWLAGLTGTLTQAATSLSRLFLSLAGEIPNLFIFFIVFLVAVYMFSYSLPTMKASFLSIFAEESRKQVEEVLDNLRRSIFGFLRSQLILSALTYIITLSGFLLLGVKYPMAIALLVVIVDIMPILGTGSVLVPWGSYLILTGDYYTGIGLIVLFLFITVFRRIIEPKVLGDAIGISALAALISLYVGLKLVGVIGVFLGPLVVIIFMAARKAGLFQLKIRL</sequence>
<comment type="similarity">
    <text evidence="2">Belongs to the autoinducer-2 exporter (AI-2E) (TC 2.A.86) family.</text>
</comment>
<evidence type="ECO:0000256" key="2">
    <source>
        <dbReference type="ARBA" id="ARBA00009773"/>
    </source>
</evidence>
<dbReference type="AlphaFoldDB" id="L0EGB9"/>
<dbReference type="NCBIfam" id="TIGR02872">
    <property type="entry name" value="spore_ytvI"/>
    <property type="match status" value="1"/>
</dbReference>
<feature type="transmembrane region" description="Helical" evidence="6">
    <location>
        <begin position="206"/>
        <end position="228"/>
    </location>
</feature>
<evidence type="ECO:0000313" key="7">
    <source>
        <dbReference type="EMBL" id="AGA58736.1"/>
    </source>
</evidence>
<dbReference type="Pfam" id="PF01594">
    <property type="entry name" value="AI-2E_transport"/>
    <property type="match status" value="1"/>
</dbReference>
<dbReference type="RefSeq" id="WP_015255478.1">
    <property type="nucleotide sequence ID" value="NC_019897.1"/>
</dbReference>
<protein>
    <submittedName>
        <fullName evidence="7">Sporulation integral membrane protein YtvI</fullName>
    </submittedName>
</protein>
<dbReference type="GO" id="GO:0055085">
    <property type="term" value="P:transmembrane transport"/>
    <property type="evidence" value="ECO:0007669"/>
    <property type="project" value="TreeGrafter"/>
</dbReference>
<dbReference type="STRING" id="717605.Theco_2643"/>
<dbReference type="InterPro" id="IPR014227">
    <property type="entry name" value="YtvI-like"/>
</dbReference>
<evidence type="ECO:0000256" key="1">
    <source>
        <dbReference type="ARBA" id="ARBA00004141"/>
    </source>
</evidence>
<evidence type="ECO:0000256" key="5">
    <source>
        <dbReference type="ARBA" id="ARBA00023136"/>
    </source>
</evidence>
<dbReference type="HOGENOM" id="CLU_031275_4_0_9"/>
<keyword evidence="8" id="KW-1185">Reference proteome</keyword>
<dbReference type="InterPro" id="IPR002549">
    <property type="entry name" value="AI-2E-like"/>
</dbReference>
<evidence type="ECO:0000256" key="3">
    <source>
        <dbReference type="ARBA" id="ARBA00022692"/>
    </source>
</evidence>
<keyword evidence="3 6" id="KW-0812">Transmembrane</keyword>